<dbReference type="PROSITE" id="PS00670">
    <property type="entry name" value="D_2_HYDROXYACID_DH_2"/>
    <property type="match status" value="1"/>
</dbReference>
<dbReference type="PANTHER" id="PTHR42789">
    <property type="entry name" value="D-ISOMER SPECIFIC 2-HYDROXYACID DEHYDROGENASE FAMILY PROTEIN (AFU_ORTHOLOGUE AFUA_6G10090)"/>
    <property type="match status" value="1"/>
</dbReference>
<evidence type="ECO:0000256" key="5">
    <source>
        <dbReference type="RuleBase" id="RU003719"/>
    </source>
</evidence>
<name>A0A532V902_UNCT6</name>
<dbReference type="GO" id="GO:0016616">
    <property type="term" value="F:oxidoreductase activity, acting on the CH-OH group of donors, NAD or NADP as acceptor"/>
    <property type="evidence" value="ECO:0007669"/>
    <property type="project" value="InterPro"/>
</dbReference>
<evidence type="ECO:0000256" key="2">
    <source>
        <dbReference type="ARBA" id="ARBA00022605"/>
    </source>
</evidence>
<dbReference type="InterPro" id="IPR029753">
    <property type="entry name" value="D-isomer_DH_CS"/>
</dbReference>
<keyword evidence="3 5" id="KW-0560">Oxidoreductase</keyword>
<dbReference type="GO" id="GO:0008652">
    <property type="term" value="P:amino acid biosynthetic process"/>
    <property type="evidence" value="ECO:0007669"/>
    <property type="project" value="UniProtKB-KW"/>
</dbReference>
<dbReference type="GO" id="GO:0051287">
    <property type="term" value="F:NAD binding"/>
    <property type="evidence" value="ECO:0007669"/>
    <property type="project" value="InterPro"/>
</dbReference>
<keyword evidence="2" id="KW-0028">Amino-acid biosynthesis</keyword>
<dbReference type="PROSITE" id="PS00065">
    <property type="entry name" value="D_2_HYDROXYACID_DH_1"/>
    <property type="match status" value="1"/>
</dbReference>
<gene>
    <name evidence="8" type="ORF">CEE36_02850</name>
</gene>
<reference evidence="8 9" key="1">
    <citation type="submission" date="2017-06" db="EMBL/GenBank/DDBJ databases">
        <title>Novel microbial phyla capable of carbon fixation and sulfur reduction in deep-sea sediments.</title>
        <authorList>
            <person name="Huang J."/>
            <person name="Baker B."/>
            <person name="Wang Y."/>
        </authorList>
    </citation>
    <scope>NUCLEOTIDE SEQUENCE [LARGE SCALE GENOMIC DNA]</scope>
    <source>
        <strain evidence="8">B3_TA06</strain>
    </source>
</reference>
<comment type="caution">
    <text evidence="8">The sequence shown here is derived from an EMBL/GenBank/DDBJ whole genome shotgun (WGS) entry which is preliminary data.</text>
</comment>
<dbReference type="Proteomes" id="UP000317778">
    <property type="component" value="Unassembled WGS sequence"/>
</dbReference>
<dbReference type="InterPro" id="IPR006139">
    <property type="entry name" value="D-isomer_2_OHA_DH_cat_dom"/>
</dbReference>
<accession>A0A532V902</accession>
<evidence type="ECO:0000256" key="4">
    <source>
        <dbReference type="ARBA" id="ARBA00023027"/>
    </source>
</evidence>
<evidence type="ECO:0000313" key="8">
    <source>
        <dbReference type="EMBL" id="TKJ43638.1"/>
    </source>
</evidence>
<dbReference type="PROSITE" id="PS00671">
    <property type="entry name" value="D_2_HYDROXYACID_DH_3"/>
    <property type="match status" value="1"/>
</dbReference>
<feature type="domain" description="D-isomer specific 2-hydroxyacid dehydrogenase NAD-binding" evidence="7">
    <location>
        <begin position="104"/>
        <end position="274"/>
    </location>
</feature>
<feature type="domain" description="D-isomer specific 2-hydroxyacid dehydrogenase catalytic" evidence="6">
    <location>
        <begin position="3"/>
        <end position="298"/>
    </location>
</feature>
<dbReference type="InterPro" id="IPR050857">
    <property type="entry name" value="D-2-hydroxyacid_DH"/>
</dbReference>
<evidence type="ECO:0000259" key="7">
    <source>
        <dbReference type="Pfam" id="PF02826"/>
    </source>
</evidence>
<organism evidence="8 9">
    <name type="scientific">candidate division TA06 bacterium B3_TA06</name>
    <dbReference type="NCBI Taxonomy" id="2012487"/>
    <lineage>
        <taxon>Bacteria</taxon>
        <taxon>Bacteria division TA06</taxon>
    </lineage>
</organism>
<evidence type="ECO:0000313" key="9">
    <source>
        <dbReference type="Proteomes" id="UP000317778"/>
    </source>
</evidence>
<dbReference type="FunFam" id="3.40.50.720:FF:000021">
    <property type="entry name" value="D-3-phosphoglycerate dehydrogenase"/>
    <property type="match status" value="1"/>
</dbReference>
<dbReference type="InterPro" id="IPR036291">
    <property type="entry name" value="NAD(P)-bd_dom_sf"/>
</dbReference>
<keyword evidence="4" id="KW-0520">NAD</keyword>
<evidence type="ECO:0000256" key="3">
    <source>
        <dbReference type="ARBA" id="ARBA00023002"/>
    </source>
</evidence>
<dbReference type="SUPFAM" id="SSF51735">
    <property type="entry name" value="NAD(P)-binding Rossmann-fold domains"/>
    <property type="match status" value="1"/>
</dbReference>
<dbReference type="InterPro" id="IPR006140">
    <property type="entry name" value="D-isomer_DH_NAD-bd"/>
</dbReference>
<dbReference type="Gene3D" id="3.40.50.720">
    <property type="entry name" value="NAD(P)-binding Rossmann-like Domain"/>
    <property type="match status" value="2"/>
</dbReference>
<proteinExistence type="inferred from homology"/>
<evidence type="ECO:0000256" key="1">
    <source>
        <dbReference type="ARBA" id="ARBA00005854"/>
    </source>
</evidence>
<dbReference type="Pfam" id="PF02826">
    <property type="entry name" value="2-Hacid_dh_C"/>
    <property type="match status" value="1"/>
</dbReference>
<protein>
    <submittedName>
        <fullName evidence="8">3-phosphoglycerate dehydrogenase</fullName>
    </submittedName>
</protein>
<evidence type="ECO:0000259" key="6">
    <source>
        <dbReference type="Pfam" id="PF00389"/>
    </source>
</evidence>
<dbReference type="InterPro" id="IPR029752">
    <property type="entry name" value="D-isomer_DH_CS1"/>
</dbReference>
<comment type="similarity">
    <text evidence="1 5">Belongs to the D-isomer specific 2-hydroxyacid dehydrogenase family.</text>
</comment>
<dbReference type="CDD" id="cd12173">
    <property type="entry name" value="PGDH_4"/>
    <property type="match status" value="1"/>
</dbReference>
<dbReference type="SUPFAM" id="SSF52283">
    <property type="entry name" value="Formate/glycerate dehydrogenase catalytic domain-like"/>
    <property type="match status" value="1"/>
</dbReference>
<dbReference type="PANTHER" id="PTHR42789:SF1">
    <property type="entry name" value="D-ISOMER SPECIFIC 2-HYDROXYACID DEHYDROGENASE FAMILY PROTEIN (AFU_ORTHOLOGUE AFUA_6G10090)"/>
    <property type="match status" value="1"/>
</dbReference>
<dbReference type="Pfam" id="PF00389">
    <property type="entry name" value="2-Hacid_dh"/>
    <property type="match status" value="1"/>
</dbReference>
<dbReference type="EMBL" id="NJBO01000003">
    <property type="protein sequence ID" value="TKJ43638.1"/>
    <property type="molecule type" value="Genomic_DNA"/>
</dbReference>
<dbReference type="AlphaFoldDB" id="A0A532V902"/>
<sequence>MKVLVNDAIAPQGVQKLKDAGFEVVVDHLEPEDLKAQIKDYDALIVRSATKVRREIIEAAENLKVIGRAGVGLDNVDREAAKERGIAVYNTPAATSISVAELALGMMLSAARHIAQGTVSLKQGRWDKKKFKGIELYGKTLGIIGMGRIGSELAKRARAMGMSVFFFDAVVSESEFGTYKEMDEVLAEADFLSLHLPHNDSTHYLISTDAFAKMKDGAILVNAARGGVVDEEALYEALTSGKLRAAAVDVYESEPVTEHKLFSLDNVVLTPHVGAQAAEGQQRAGVQVAEKVIEALKGS</sequence>